<dbReference type="Pfam" id="PF00535">
    <property type="entry name" value="Glycos_transf_2"/>
    <property type="match status" value="1"/>
</dbReference>
<name>A0A4Y4D024_KOCVA</name>
<evidence type="ECO:0000313" key="9">
    <source>
        <dbReference type="Proteomes" id="UP000315730"/>
    </source>
</evidence>
<proteinExistence type="inferred from homology"/>
<evidence type="ECO:0000259" key="6">
    <source>
        <dbReference type="Pfam" id="PF00535"/>
    </source>
</evidence>
<evidence type="ECO:0000256" key="1">
    <source>
        <dbReference type="ARBA" id="ARBA00004776"/>
    </source>
</evidence>
<evidence type="ECO:0008006" key="10">
    <source>
        <dbReference type="Google" id="ProtNLM"/>
    </source>
</evidence>
<dbReference type="InterPro" id="IPR001173">
    <property type="entry name" value="Glyco_trans_2-like"/>
</dbReference>
<dbReference type="Pfam" id="PF02709">
    <property type="entry name" value="Glyco_transf_7C"/>
    <property type="match status" value="1"/>
</dbReference>
<dbReference type="GO" id="GO:0016757">
    <property type="term" value="F:glycosyltransferase activity"/>
    <property type="evidence" value="ECO:0007669"/>
    <property type="project" value="UniProtKB-KW"/>
</dbReference>
<dbReference type="PANTHER" id="PTHR43179:SF12">
    <property type="entry name" value="GALACTOFURANOSYLTRANSFERASE GLFT2"/>
    <property type="match status" value="1"/>
</dbReference>
<dbReference type="RefSeq" id="WP_068466899.1">
    <property type="nucleotide sequence ID" value="NZ_BJNW01000001.1"/>
</dbReference>
<evidence type="ECO:0000256" key="3">
    <source>
        <dbReference type="ARBA" id="ARBA00022676"/>
    </source>
</evidence>
<dbReference type="OrthoDB" id="4120491at2"/>
<comment type="similarity">
    <text evidence="2">Belongs to the glycosyltransferase 2 family.</text>
</comment>
<evidence type="ECO:0000256" key="5">
    <source>
        <dbReference type="SAM" id="MobiDB-lite"/>
    </source>
</evidence>
<keyword evidence="9" id="KW-1185">Reference proteome</keyword>
<gene>
    <name evidence="8" type="ORF">KVA01_00810</name>
</gene>
<comment type="pathway">
    <text evidence="1">Cell wall biogenesis; cell wall polysaccharide biosynthesis.</text>
</comment>
<dbReference type="Gene3D" id="3.90.550.10">
    <property type="entry name" value="Spore Coat Polysaccharide Biosynthesis Protein SpsA, Chain A"/>
    <property type="match status" value="1"/>
</dbReference>
<dbReference type="Proteomes" id="UP000315730">
    <property type="component" value="Unassembled WGS sequence"/>
</dbReference>
<feature type="domain" description="Glycosyltransferase 2-like" evidence="6">
    <location>
        <begin position="7"/>
        <end position="109"/>
    </location>
</feature>
<sequence>MTGPVVSVVVPYFENQRGLDRLLAALARQDFPAADTQVVVSDDGSAVPPVLPRTPFACRVVRQEDRGFRAAAARNLGARASSGEVVLFLDGDMIPEPGFVSTMVSGVREADDGHGALVVGARHHADLSGCDLSAVLDWVSAGRAEGARRLEDPAWLADGYARTQNLRAAGIEDFRLVISALLAVDRRLLERCDGFDETLVGYGGEDWDLAYRCHRLGAALRHVPAARAWHDGPDLAGRGSTRAVKDAETLALARRIPLPSTRGAGVVFEQPWAVVRVHGHDDDAEAYLSAAHVLRGTDAGVWFVDREGVPEALAADPRVRAGLPPEEIVDRAVHLVDVHAPLTVDGALRTWCERGESEVPGLLTVRDVRAVHRGESAPTQLCPGDPEVPVHAADTGRRVEDRVGHAR</sequence>
<protein>
    <recommendedName>
        <fullName evidence="10">Chondroitin synthase</fullName>
    </recommendedName>
</protein>
<dbReference type="InterPro" id="IPR029044">
    <property type="entry name" value="Nucleotide-diphossugar_trans"/>
</dbReference>
<evidence type="ECO:0000256" key="2">
    <source>
        <dbReference type="ARBA" id="ARBA00006739"/>
    </source>
</evidence>
<dbReference type="PANTHER" id="PTHR43179">
    <property type="entry name" value="RHAMNOSYLTRANSFERASE WBBL"/>
    <property type="match status" value="1"/>
</dbReference>
<dbReference type="SUPFAM" id="SSF53448">
    <property type="entry name" value="Nucleotide-diphospho-sugar transferases"/>
    <property type="match status" value="1"/>
</dbReference>
<dbReference type="STRING" id="1272.GCA_900014985_00112"/>
<dbReference type="EMBL" id="BJNW01000001">
    <property type="protein sequence ID" value="GEC97926.1"/>
    <property type="molecule type" value="Genomic_DNA"/>
</dbReference>
<organism evidence="8 9">
    <name type="scientific">Kocuria varians</name>
    <name type="common">Micrococcus varians</name>
    <dbReference type="NCBI Taxonomy" id="1272"/>
    <lineage>
        <taxon>Bacteria</taxon>
        <taxon>Bacillati</taxon>
        <taxon>Actinomycetota</taxon>
        <taxon>Actinomycetes</taxon>
        <taxon>Micrococcales</taxon>
        <taxon>Micrococcaceae</taxon>
        <taxon>Kocuria</taxon>
    </lineage>
</organism>
<evidence type="ECO:0000259" key="7">
    <source>
        <dbReference type="Pfam" id="PF02709"/>
    </source>
</evidence>
<evidence type="ECO:0000313" key="8">
    <source>
        <dbReference type="EMBL" id="GEC97926.1"/>
    </source>
</evidence>
<feature type="region of interest" description="Disordered" evidence="5">
    <location>
        <begin position="376"/>
        <end position="407"/>
    </location>
</feature>
<feature type="compositionally biased region" description="Basic and acidic residues" evidence="5">
    <location>
        <begin position="394"/>
        <end position="407"/>
    </location>
</feature>
<feature type="domain" description="Galactosyltransferase C-terminal" evidence="7">
    <location>
        <begin position="180"/>
        <end position="225"/>
    </location>
</feature>
<evidence type="ECO:0000256" key="4">
    <source>
        <dbReference type="ARBA" id="ARBA00022679"/>
    </source>
</evidence>
<dbReference type="AlphaFoldDB" id="A0A4Y4D024"/>
<reference evidence="8 9" key="1">
    <citation type="submission" date="2019-06" db="EMBL/GenBank/DDBJ databases">
        <title>Whole genome shotgun sequence of Kocuria varians NBRC 15358.</title>
        <authorList>
            <person name="Hosoyama A."/>
            <person name="Uohara A."/>
            <person name="Ohji S."/>
            <person name="Ichikawa N."/>
        </authorList>
    </citation>
    <scope>NUCLEOTIDE SEQUENCE [LARGE SCALE GENOMIC DNA]</scope>
    <source>
        <strain evidence="8 9">NBRC 15358</strain>
    </source>
</reference>
<dbReference type="InterPro" id="IPR027791">
    <property type="entry name" value="Galactosyl_T_C"/>
</dbReference>
<comment type="caution">
    <text evidence="8">The sequence shown here is derived from an EMBL/GenBank/DDBJ whole genome shotgun (WGS) entry which is preliminary data.</text>
</comment>
<keyword evidence="4" id="KW-0808">Transferase</keyword>
<keyword evidence="3" id="KW-0328">Glycosyltransferase</keyword>
<accession>A0A4Y4D024</accession>